<accession>E3NKI1</accession>
<gene>
    <name evidence="1" type="ORF">CRE_29228</name>
</gene>
<name>E3NKI1_CAERE</name>
<dbReference type="EMBL" id="DS268806">
    <property type="protein sequence ID" value="EFP02293.1"/>
    <property type="molecule type" value="Genomic_DNA"/>
</dbReference>
<reference evidence="1" key="1">
    <citation type="submission" date="2007-07" db="EMBL/GenBank/DDBJ databases">
        <title>PCAP assembly of the Caenorhabditis remanei genome.</title>
        <authorList>
            <consortium name="The Caenorhabditis remanei Sequencing Consortium"/>
            <person name="Wilson R.K."/>
        </authorList>
    </citation>
    <scope>NUCLEOTIDE SEQUENCE [LARGE SCALE GENOMIC DNA]</scope>
    <source>
        <strain evidence="1">PB4641</strain>
    </source>
</reference>
<protein>
    <submittedName>
        <fullName evidence="1">Uncharacterized protein</fullName>
    </submittedName>
</protein>
<organism evidence="2">
    <name type="scientific">Caenorhabditis remanei</name>
    <name type="common">Caenorhabditis vulgaris</name>
    <dbReference type="NCBI Taxonomy" id="31234"/>
    <lineage>
        <taxon>Eukaryota</taxon>
        <taxon>Metazoa</taxon>
        <taxon>Ecdysozoa</taxon>
        <taxon>Nematoda</taxon>
        <taxon>Chromadorea</taxon>
        <taxon>Rhabditida</taxon>
        <taxon>Rhabditina</taxon>
        <taxon>Rhabditomorpha</taxon>
        <taxon>Rhabditoidea</taxon>
        <taxon>Rhabditidae</taxon>
        <taxon>Peloderinae</taxon>
        <taxon>Caenorhabditis</taxon>
    </lineage>
</organism>
<dbReference type="HOGENOM" id="CLU_1662441_0_0_1"/>
<dbReference type="Proteomes" id="UP000008281">
    <property type="component" value="Unassembled WGS sequence"/>
</dbReference>
<dbReference type="InParanoid" id="E3NKI1"/>
<sequence>MAIVRVINLTAGEFLVTRAKQLLDAGLVVEHREIKLFSGNEKLFQILFDKTFVEHIGLPVVRNDGVTSEILFHQEESVAFVVSLMSKEWNMIRVDLLSVENATAEERLILFANQLREHGGRRGLEQYRTTNYAHPRNQAGLFLVNENFIERRHNAPVNN</sequence>
<dbReference type="AlphaFoldDB" id="E3NKI1"/>
<proteinExistence type="predicted"/>
<evidence type="ECO:0000313" key="2">
    <source>
        <dbReference type="Proteomes" id="UP000008281"/>
    </source>
</evidence>
<evidence type="ECO:0000313" key="1">
    <source>
        <dbReference type="EMBL" id="EFP02293.1"/>
    </source>
</evidence>
<keyword evidence="2" id="KW-1185">Reference proteome</keyword>